<reference evidence="2" key="1">
    <citation type="submission" date="2023-03" db="EMBL/GenBank/DDBJ databases">
        <title>Andean soil-derived lignocellulolytic bacterial consortium as a source of novel taxa and putative plastic-active enzymes.</title>
        <authorList>
            <person name="Diaz-Garcia L."/>
            <person name="Chuvochina M."/>
            <person name="Feuerriegel G."/>
            <person name="Bunk B."/>
            <person name="Sproer C."/>
            <person name="Streit W.R."/>
            <person name="Rodriguez L.M."/>
            <person name="Overmann J."/>
            <person name="Jimenez D.J."/>
        </authorList>
    </citation>
    <scope>NUCLEOTIDE SEQUENCE</scope>
    <source>
        <strain evidence="2">MAG 7</strain>
    </source>
</reference>
<proteinExistence type="predicted"/>
<gene>
    <name evidence="2" type="ORF">P0Y53_04170</name>
</gene>
<evidence type="ECO:0000256" key="1">
    <source>
        <dbReference type="SAM" id="SignalP"/>
    </source>
</evidence>
<organism evidence="2 3">
    <name type="scientific">Candidatus Pseudobacter hemicellulosilyticus</name>
    <dbReference type="NCBI Taxonomy" id="3121375"/>
    <lineage>
        <taxon>Bacteria</taxon>
        <taxon>Pseudomonadati</taxon>
        <taxon>Bacteroidota</taxon>
        <taxon>Chitinophagia</taxon>
        <taxon>Chitinophagales</taxon>
        <taxon>Chitinophagaceae</taxon>
        <taxon>Pseudobacter</taxon>
    </lineage>
</organism>
<dbReference type="SUPFAM" id="SSF160574">
    <property type="entry name" value="BT0923-like"/>
    <property type="match status" value="1"/>
</dbReference>
<evidence type="ECO:0000313" key="2">
    <source>
        <dbReference type="EMBL" id="WEK36689.1"/>
    </source>
</evidence>
<dbReference type="Gene3D" id="3.10.450.360">
    <property type="match status" value="1"/>
</dbReference>
<evidence type="ECO:0000313" key="3">
    <source>
        <dbReference type="Proteomes" id="UP001220610"/>
    </source>
</evidence>
<sequence>MKKSIIAGVLFLMLGWGSAFARNEEIISERVINSFKKEFTGAQEVSWEGQKTFAKATFKLNNQVMFAYYSKEGELMAVIRNMASGQLPIGLLTELKKNYQQYWITDLFEKASNGSSNYFVTLENGDETLVLKADGLAGWQLFKVTKNN</sequence>
<dbReference type="Proteomes" id="UP001220610">
    <property type="component" value="Chromosome"/>
</dbReference>
<dbReference type="AlphaFoldDB" id="A0AAJ5WV52"/>
<accession>A0AAJ5WV52</accession>
<name>A0AAJ5WV52_9BACT</name>
<dbReference type="EMBL" id="CP119311">
    <property type="protein sequence ID" value="WEK36689.1"/>
    <property type="molecule type" value="Genomic_DNA"/>
</dbReference>
<feature type="signal peptide" evidence="1">
    <location>
        <begin position="1"/>
        <end position="21"/>
    </location>
</feature>
<evidence type="ECO:0008006" key="4">
    <source>
        <dbReference type="Google" id="ProtNLM"/>
    </source>
</evidence>
<protein>
    <recommendedName>
        <fullName evidence="4">Beta-lactamase-inhibitor-like PepSY-like domain-containing protein</fullName>
    </recommendedName>
</protein>
<keyword evidence="1" id="KW-0732">Signal</keyword>
<feature type="chain" id="PRO_5042615046" description="Beta-lactamase-inhibitor-like PepSY-like domain-containing protein" evidence="1">
    <location>
        <begin position="22"/>
        <end position="148"/>
    </location>
</feature>